<evidence type="ECO:0000256" key="4">
    <source>
        <dbReference type="ARBA" id="ARBA00022692"/>
    </source>
</evidence>
<keyword evidence="12" id="KW-1185">Reference proteome</keyword>
<evidence type="ECO:0000256" key="10">
    <source>
        <dbReference type="RuleBase" id="RU000488"/>
    </source>
</evidence>
<evidence type="ECO:0000256" key="3">
    <source>
        <dbReference type="ARBA" id="ARBA00022448"/>
    </source>
</evidence>
<reference evidence="11" key="2">
    <citation type="submission" date="2023-06" db="EMBL/GenBank/DDBJ databases">
        <authorList>
            <person name="Ma L."/>
            <person name="Liu K.-W."/>
            <person name="Li Z."/>
            <person name="Hsiao Y.-Y."/>
            <person name="Qi Y."/>
            <person name="Fu T."/>
            <person name="Tang G."/>
            <person name="Zhang D."/>
            <person name="Sun W.-H."/>
            <person name="Liu D.-K."/>
            <person name="Li Y."/>
            <person name="Chen G.-Z."/>
            <person name="Liu X.-D."/>
            <person name="Liao X.-Y."/>
            <person name="Jiang Y.-T."/>
            <person name="Yu X."/>
            <person name="Hao Y."/>
            <person name="Huang J."/>
            <person name="Zhao X.-W."/>
            <person name="Ke S."/>
            <person name="Chen Y.-Y."/>
            <person name="Wu W.-L."/>
            <person name="Hsu J.-L."/>
            <person name="Lin Y.-F."/>
            <person name="Huang M.-D."/>
            <person name="Li C.-Y."/>
            <person name="Huang L."/>
            <person name="Wang Z.-W."/>
            <person name="Zhao X."/>
            <person name="Zhong W.-Y."/>
            <person name="Peng D.-H."/>
            <person name="Ahmad S."/>
            <person name="Lan S."/>
            <person name="Zhang J.-S."/>
            <person name="Tsai W.-C."/>
            <person name="Van De Peer Y."/>
            <person name="Liu Z.-J."/>
        </authorList>
    </citation>
    <scope>NUCLEOTIDE SEQUENCE</scope>
    <source>
        <strain evidence="11">CP</strain>
        <tissue evidence="11">Leaves</tissue>
    </source>
</reference>
<protein>
    <submittedName>
        <fullName evidence="11">Mitochondrial arginine transporter BAC2</fullName>
    </submittedName>
</protein>
<dbReference type="Proteomes" id="UP001180020">
    <property type="component" value="Unassembled WGS sequence"/>
</dbReference>
<keyword evidence="6" id="KW-1133">Transmembrane helix</keyword>
<evidence type="ECO:0000256" key="1">
    <source>
        <dbReference type="ARBA" id="ARBA00004225"/>
    </source>
</evidence>
<comment type="similarity">
    <text evidence="2 10">Belongs to the mitochondrial carrier (TC 2.A.29) family.</text>
</comment>
<keyword evidence="7" id="KW-0496">Mitochondrion</keyword>
<dbReference type="InterPro" id="IPR018108">
    <property type="entry name" value="MCP_transmembrane"/>
</dbReference>
<evidence type="ECO:0000313" key="12">
    <source>
        <dbReference type="Proteomes" id="UP001180020"/>
    </source>
</evidence>
<dbReference type="SUPFAM" id="SSF103506">
    <property type="entry name" value="Mitochondrial carrier"/>
    <property type="match status" value="1"/>
</dbReference>
<dbReference type="InterPro" id="IPR050567">
    <property type="entry name" value="Mitochondrial_Carrier"/>
</dbReference>
<dbReference type="AlphaFoldDB" id="A0AAV9DR51"/>
<gene>
    <name evidence="11" type="primary">BAC2</name>
    <name evidence="11" type="ORF">QJS10_CPB11g01875</name>
</gene>
<evidence type="ECO:0000256" key="7">
    <source>
        <dbReference type="ARBA" id="ARBA00023128"/>
    </source>
</evidence>
<dbReference type="SUPFAM" id="SSF64484">
    <property type="entry name" value="beta and beta-prime subunits of DNA dependent RNA-polymerase"/>
    <property type="match status" value="1"/>
</dbReference>
<dbReference type="PROSITE" id="PS50920">
    <property type="entry name" value="SOLCAR"/>
    <property type="match status" value="1"/>
</dbReference>
<evidence type="ECO:0000256" key="9">
    <source>
        <dbReference type="PROSITE-ProRule" id="PRU00282"/>
    </source>
</evidence>
<dbReference type="PANTHER" id="PTHR45624:SF10">
    <property type="entry name" value="SLC (SOLUTE CARRIER) HOMOLOG"/>
    <property type="match status" value="1"/>
</dbReference>
<evidence type="ECO:0000256" key="8">
    <source>
        <dbReference type="ARBA" id="ARBA00023136"/>
    </source>
</evidence>
<evidence type="ECO:0000313" key="11">
    <source>
        <dbReference type="EMBL" id="KAK1303649.1"/>
    </source>
</evidence>
<reference evidence="11" key="1">
    <citation type="journal article" date="2023" name="Nat. Commun.">
        <title>Diploid and tetraploid genomes of Acorus and the evolution of monocots.</title>
        <authorList>
            <person name="Ma L."/>
            <person name="Liu K.W."/>
            <person name="Li Z."/>
            <person name="Hsiao Y.Y."/>
            <person name="Qi Y."/>
            <person name="Fu T."/>
            <person name="Tang G.D."/>
            <person name="Zhang D."/>
            <person name="Sun W.H."/>
            <person name="Liu D.K."/>
            <person name="Li Y."/>
            <person name="Chen G.Z."/>
            <person name="Liu X.D."/>
            <person name="Liao X.Y."/>
            <person name="Jiang Y.T."/>
            <person name="Yu X."/>
            <person name="Hao Y."/>
            <person name="Huang J."/>
            <person name="Zhao X.W."/>
            <person name="Ke S."/>
            <person name="Chen Y.Y."/>
            <person name="Wu W.L."/>
            <person name="Hsu J.L."/>
            <person name="Lin Y.F."/>
            <person name="Huang M.D."/>
            <person name="Li C.Y."/>
            <person name="Huang L."/>
            <person name="Wang Z.W."/>
            <person name="Zhao X."/>
            <person name="Zhong W.Y."/>
            <person name="Peng D.H."/>
            <person name="Ahmad S."/>
            <person name="Lan S."/>
            <person name="Zhang J.S."/>
            <person name="Tsai W.C."/>
            <person name="Van de Peer Y."/>
            <person name="Liu Z.J."/>
        </authorList>
    </citation>
    <scope>NUCLEOTIDE SEQUENCE</scope>
    <source>
        <strain evidence="11">CP</strain>
    </source>
</reference>
<dbReference type="PANTHER" id="PTHR45624">
    <property type="entry name" value="MITOCHONDRIAL BASIC AMINO ACIDS TRANSPORTER-RELATED"/>
    <property type="match status" value="1"/>
</dbReference>
<keyword evidence="5" id="KW-0677">Repeat</keyword>
<dbReference type="GO" id="GO:0031966">
    <property type="term" value="C:mitochondrial membrane"/>
    <property type="evidence" value="ECO:0007669"/>
    <property type="project" value="UniProtKB-SubCell"/>
</dbReference>
<keyword evidence="8 9" id="KW-0472">Membrane</keyword>
<dbReference type="Pfam" id="PF00153">
    <property type="entry name" value="Mito_carr"/>
    <property type="match status" value="1"/>
</dbReference>
<keyword evidence="4 9" id="KW-0812">Transmembrane</keyword>
<comment type="caution">
    <text evidence="11">The sequence shown here is derived from an EMBL/GenBank/DDBJ whole genome shotgun (WGS) entry which is preliminary data.</text>
</comment>
<accession>A0AAV9DR51</accession>
<proteinExistence type="inferred from homology"/>
<sequence>MAETRETSGGDEMEALRELFRPHIESFDYFIDAGMEVMLRSINAVECRQAGTSYRGKFNADVCFQYDDRPPVIRQRVNFGHIPIMLKPLSLVRGSYSNRGLGYTDKAVVIRCVREDQSAVTIRLYYLQSGSARVGFRLQAQTKPRQGDPPPVYGGIMDCFRKSVREEGYGVLWRGLGTAVTRAFLVNGAIFSAYELALRFLANNNNSSNGFSIEDKELQGN</sequence>
<organism evidence="11 12">
    <name type="scientific">Acorus calamus</name>
    <name type="common">Sweet flag</name>
    <dbReference type="NCBI Taxonomy" id="4465"/>
    <lineage>
        <taxon>Eukaryota</taxon>
        <taxon>Viridiplantae</taxon>
        <taxon>Streptophyta</taxon>
        <taxon>Embryophyta</taxon>
        <taxon>Tracheophyta</taxon>
        <taxon>Spermatophyta</taxon>
        <taxon>Magnoliopsida</taxon>
        <taxon>Liliopsida</taxon>
        <taxon>Acoraceae</taxon>
        <taxon>Acorus</taxon>
    </lineage>
</organism>
<dbReference type="Gene3D" id="1.50.40.10">
    <property type="entry name" value="Mitochondrial carrier domain"/>
    <property type="match status" value="1"/>
</dbReference>
<dbReference type="GO" id="GO:0022857">
    <property type="term" value="F:transmembrane transporter activity"/>
    <property type="evidence" value="ECO:0007669"/>
    <property type="project" value="TreeGrafter"/>
</dbReference>
<evidence type="ECO:0000256" key="6">
    <source>
        <dbReference type="ARBA" id="ARBA00022989"/>
    </source>
</evidence>
<evidence type="ECO:0000256" key="2">
    <source>
        <dbReference type="ARBA" id="ARBA00006375"/>
    </source>
</evidence>
<name>A0AAV9DR51_ACOCL</name>
<evidence type="ECO:0000256" key="5">
    <source>
        <dbReference type="ARBA" id="ARBA00022737"/>
    </source>
</evidence>
<dbReference type="EMBL" id="JAUJYO010000011">
    <property type="protein sequence ID" value="KAK1303649.1"/>
    <property type="molecule type" value="Genomic_DNA"/>
</dbReference>
<comment type="subcellular location">
    <subcellularLocation>
        <location evidence="1">Mitochondrion membrane</location>
        <topology evidence="1">Multi-pass membrane protein</topology>
    </subcellularLocation>
</comment>
<dbReference type="InterPro" id="IPR023395">
    <property type="entry name" value="MCP_dom_sf"/>
</dbReference>
<feature type="repeat" description="Solcar" evidence="9">
    <location>
        <begin position="107"/>
        <end position="200"/>
    </location>
</feature>
<keyword evidence="3 10" id="KW-0813">Transport</keyword>